<name>A0A291QF05_9ACTN</name>
<dbReference type="Proteomes" id="UP000221011">
    <property type="component" value="Chromosome"/>
</dbReference>
<evidence type="ECO:0000313" key="4">
    <source>
        <dbReference type="EMBL" id="ATL30097.1"/>
    </source>
</evidence>
<dbReference type="RefSeq" id="WP_098244458.1">
    <property type="nucleotide sequence ID" value="NZ_CP022685.1"/>
</dbReference>
<evidence type="ECO:0000313" key="5">
    <source>
        <dbReference type="Proteomes" id="UP000221011"/>
    </source>
</evidence>
<dbReference type="Pfam" id="PF00005">
    <property type="entry name" value="ABC_tran"/>
    <property type="match status" value="1"/>
</dbReference>
<accession>A0A291QF05</accession>
<dbReference type="KEGG" id="sfk:KY5_5079"/>
<dbReference type="InterPro" id="IPR003593">
    <property type="entry name" value="AAA+_ATPase"/>
</dbReference>
<dbReference type="PROSITE" id="PS50893">
    <property type="entry name" value="ABC_TRANSPORTER_2"/>
    <property type="match status" value="1"/>
</dbReference>
<dbReference type="PANTHER" id="PTHR24220">
    <property type="entry name" value="IMPORT ATP-BINDING PROTEIN"/>
    <property type="match status" value="1"/>
</dbReference>
<evidence type="ECO:0000259" key="3">
    <source>
        <dbReference type="PROSITE" id="PS50893"/>
    </source>
</evidence>
<dbReference type="Gene3D" id="3.40.50.300">
    <property type="entry name" value="P-loop containing nucleotide triphosphate hydrolases"/>
    <property type="match status" value="1"/>
</dbReference>
<dbReference type="GO" id="GO:0022857">
    <property type="term" value="F:transmembrane transporter activity"/>
    <property type="evidence" value="ECO:0007669"/>
    <property type="project" value="TreeGrafter"/>
</dbReference>
<dbReference type="GO" id="GO:0016887">
    <property type="term" value="F:ATP hydrolysis activity"/>
    <property type="evidence" value="ECO:0007669"/>
    <property type="project" value="InterPro"/>
</dbReference>
<dbReference type="InterPro" id="IPR027417">
    <property type="entry name" value="P-loop_NTPase"/>
</dbReference>
<dbReference type="GO" id="GO:0005886">
    <property type="term" value="C:plasma membrane"/>
    <property type="evidence" value="ECO:0007669"/>
    <property type="project" value="TreeGrafter"/>
</dbReference>
<keyword evidence="2" id="KW-0067">ATP-binding</keyword>
<dbReference type="GO" id="GO:0005524">
    <property type="term" value="F:ATP binding"/>
    <property type="evidence" value="ECO:0007669"/>
    <property type="project" value="UniProtKB-KW"/>
</dbReference>
<dbReference type="PANTHER" id="PTHR24220:SF86">
    <property type="entry name" value="ABC TRANSPORTER ABCH.1"/>
    <property type="match status" value="1"/>
</dbReference>
<feature type="domain" description="ABC transporter" evidence="3">
    <location>
        <begin position="2"/>
        <end position="234"/>
    </location>
</feature>
<dbReference type="EMBL" id="CP022685">
    <property type="protein sequence ID" value="ATL30097.1"/>
    <property type="molecule type" value="Genomic_DNA"/>
</dbReference>
<dbReference type="InterPro" id="IPR003439">
    <property type="entry name" value="ABC_transporter-like_ATP-bd"/>
</dbReference>
<evidence type="ECO:0000256" key="2">
    <source>
        <dbReference type="ARBA" id="ARBA00022840"/>
    </source>
</evidence>
<keyword evidence="5" id="KW-1185">Reference proteome</keyword>
<dbReference type="SMART" id="SM00382">
    <property type="entry name" value="AAA"/>
    <property type="match status" value="1"/>
</dbReference>
<dbReference type="SUPFAM" id="SSF52540">
    <property type="entry name" value="P-loop containing nucleoside triphosphate hydrolases"/>
    <property type="match status" value="1"/>
</dbReference>
<keyword evidence="1" id="KW-0547">Nucleotide-binding</keyword>
<reference evidence="4 5" key="1">
    <citation type="submission" date="2017-08" db="EMBL/GenBank/DDBJ databases">
        <title>Complete Genome Sequence of Streptomyces formicae KY5, the formicamycin producer.</title>
        <authorList>
            <person name="Holmes N.A."/>
            <person name="Devine R."/>
            <person name="Qin Z."/>
            <person name="Seipke R.F."/>
            <person name="Wilkinson B."/>
            <person name="Hutchings M.I."/>
        </authorList>
    </citation>
    <scope>NUCLEOTIDE SEQUENCE [LARGE SCALE GENOMIC DNA]</scope>
    <source>
        <strain evidence="4 5">KY5</strain>
    </source>
</reference>
<proteinExistence type="predicted"/>
<gene>
    <name evidence="4" type="ORF">KY5_5079</name>
</gene>
<dbReference type="InterPro" id="IPR015854">
    <property type="entry name" value="ABC_transpr_LolD-like"/>
</dbReference>
<protein>
    <submittedName>
        <fullName evidence="4">ABC transporter</fullName>
    </submittedName>
</protein>
<dbReference type="AlphaFoldDB" id="A0A291QF05"/>
<evidence type="ECO:0000256" key="1">
    <source>
        <dbReference type="ARBA" id="ARBA00022741"/>
    </source>
</evidence>
<sequence>MYELRGVTKRYWCGAGPVDALAGVDLVVGDGHRLVVQGPAGSGKSTLLRLLGGRGRPTSGSVELDGTDLAALPEARLAAVRAESIGYVCEDRDLSPALSVLENVGTALAPLGFGGAARRERAADALESVGLGAFATRLPRELRDGGMRRLAIARALVKRPKVLLADEPTGDLEGAVRDEIMELLEEVWKERGLTFVMVTHDSALVRDAPRLAVIRGGRVSVAENAERRERIGSIRANLR</sequence>
<organism evidence="4 5">
    <name type="scientific">Streptomyces formicae</name>
    <dbReference type="NCBI Taxonomy" id="1616117"/>
    <lineage>
        <taxon>Bacteria</taxon>
        <taxon>Bacillati</taxon>
        <taxon>Actinomycetota</taxon>
        <taxon>Actinomycetes</taxon>
        <taxon>Kitasatosporales</taxon>
        <taxon>Streptomycetaceae</taxon>
        <taxon>Streptomyces</taxon>
    </lineage>
</organism>